<dbReference type="Proteomes" id="UP001162131">
    <property type="component" value="Unassembled WGS sequence"/>
</dbReference>
<protein>
    <submittedName>
        <fullName evidence="2">Uncharacterized protein</fullName>
    </submittedName>
</protein>
<accession>A0AAU9J8T1</accession>
<keyword evidence="1" id="KW-1133">Transmembrane helix</keyword>
<evidence type="ECO:0000313" key="3">
    <source>
        <dbReference type="Proteomes" id="UP001162131"/>
    </source>
</evidence>
<organism evidence="2 3">
    <name type="scientific">Blepharisma stoltei</name>
    <dbReference type="NCBI Taxonomy" id="1481888"/>
    <lineage>
        <taxon>Eukaryota</taxon>
        <taxon>Sar</taxon>
        <taxon>Alveolata</taxon>
        <taxon>Ciliophora</taxon>
        <taxon>Postciliodesmatophora</taxon>
        <taxon>Heterotrichea</taxon>
        <taxon>Heterotrichida</taxon>
        <taxon>Blepharismidae</taxon>
        <taxon>Blepharisma</taxon>
    </lineage>
</organism>
<evidence type="ECO:0000256" key="1">
    <source>
        <dbReference type="SAM" id="Phobius"/>
    </source>
</evidence>
<reference evidence="2" key="1">
    <citation type="submission" date="2021-09" db="EMBL/GenBank/DDBJ databases">
        <authorList>
            <consortium name="AG Swart"/>
            <person name="Singh M."/>
            <person name="Singh A."/>
            <person name="Seah K."/>
            <person name="Emmerich C."/>
        </authorList>
    </citation>
    <scope>NUCLEOTIDE SEQUENCE</scope>
    <source>
        <strain evidence="2">ATCC30299</strain>
    </source>
</reference>
<evidence type="ECO:0000313" key="2">
    <source>
        <dbReference type="EMBL" id="CAG9322175.1"/>
    </source>
</evidence>
<keyword evidence="3" id="KW-1185">Reference proteome</keyword>
<gene>
    <name evidence="2" type="ORF">BSTOLATCC_MIC30553</name>
</gene>
<feature type="transmembrane region" description="Helical" evidence="1">
    <location>
        <begin position="130"/>
        <end position="151"/>
    </location>
</feature>
<comment type="caution">
    <text evidence="2">The sequence shown here is derived from an EMBL/GenBank/DDBJ whole genome shotgun (WGS) entry which is preliminary data.</text>
</comment>
<sequence>MTSRSCLMATRYWRVIIIIFLLSIKSIEIISLFSANWFYQSKNSNNWHGGLFYPNSDSAKYAKTDSYFDILDKCERNTTSNSLSQDECLVFKNLWISGVTYGILECGSILFVTISLAILILDIFRNIRCVGFSVFSFWMAFILHLAGFWVWSGLNVLFFSENCEEMDWDSINASSSVCGEDGTKAALGCLLMFPFAATLHTFLYWSSKIYSRRKENETSLAVTPEPHQTHEPGSISVCINNYFEKV</sequence>
<feature type="transmembrane region" description="Helical" evidence="1">
    <location>
        <begin position="185"/>
        <end position="205"/>
    </location>
</feature>
<keyword evidence="1" id="KW-0472">Membrane</keyword>
<feature type="transmembrane region" description="Helical" evidence="1">
    <location>
        <begin position="99"/>
        <end position="123"/>
    </location>
</feature>
<keyword evidence="1" id="KW-0812">Transmembrane</keyword>
<name>A0AAU9J8T1_9CILI</name>
<feature type="transmembrane region" description="Helical" evidence="1">
    <location>
        <begin position="12"/>
        <end position="39"/>
    </location>
</feature>
<proteinExistence type="predicted"/>
<dbReference type="EMBL" id="CAJZBQ010000030">
    <property type="protein sequence ID" value="CAG9322175.1"/>
    <property type="molecule type" value="Genomic_DNA"/>
</dbReference>
<dbReference type="AlphaFoldDB" id="A0AAU9J8T1"/>